<sequence>MHVYVTGASGFIGRAVVAELVAAGHEVTGLARSAASATAITDLGAAVHRGDLDDLDGIRRAATAADGVVHLANKHDWTHPEVSNRAERAAVRTISDALAGSDRPFVFASGLILPGLGRPATEQDRSPAVGPGSPRGGAENLALAYADRGVRVVSARFAPTVHGEGDHGFISIIARAARRRGASVYPGEGRNRWPAVHRSDAARLVRLGLEKAPAGTILHAVDEEGVAVREIAEALAARLGVSAKSAPAEQIAEEIPFVGRFLAADSPATSDITRNLLGWQPTGPTLLEDIAAGHYDQPEDA</sequence>
<organism evidence="3 4">
    <name type="scientific">Pseudonocardia hierapolitana</name>
    <dbReference type="NCBI Taxonomy" id="1128676"/>
    <lineage>
        <taxon>Bacteria</taxon>
        <taxon>Bacillati</taxon>
        <taxon>Actinomycetota</taxon>
        <taxon>Actinomycetes</taxon>
        <taxon>Pseudonocardiales</taxon>
        <taxon>Pseudonocardiaceae</taxon>
        <taxon>Pseudonocardia</taxon>
    </lineage>
</organism>
<dbReference type="Gene3D" id="3.40.50.720">
    <property type="entry name" value="NAD(P)-binding Rossmann-like Domain"/>
    <property type="match status" value="1"/>
</dbReference>
<dbReference type="Proteomes" id="UP000321261">
    <property type="component" value="Unassembled WGS sequence"/>
</dbReference>
<proteinExistence type="predicted"/>
<comment type="caution">
    <text evidence="3">The sequence shown here is derived from an EMBL/GenBank/DDBJ whole genome shotgun (WGS) entry which is preliminary data.</text>
</comment>
<dbReference type="InterPro" id="IPR036291">
    <property type="entry name" value="NAD(P)-bd_dom_sf"/>
</dbReference>
<feature type="region of interest" description="Disordered" evidence="1">
    <location>
        <begin position="117"/>
        <end position="136"/>
    </location>
</feature>
<dbReference type="EMBL" id="VIWU01000001">
    <property type="protein sequence ID" value="TWF76194.1"/>
    <property type="molecule type" value="Genomic_DNA"/>
</dbReference>
<dbReference type="PANTHER" id="PTHR48079:SF6">
    <property type="entry name" value="NAD(P)-BINDING DOMAIN-CONTAINING PROTEIN-RELATED"/>
    <property type="match status" value="1"/>
</dbReference>
<reference evidence="3 4" key="1">
    <citation type="submission" date="2019-06" db="EMBL/GenBank/DDBJ databases">
        <title>Sequencing the genomes of 1000 actinobacteria strains.</title>
        <authorList>
            <person name="Klenk H.-P."/>
        </authorList>
    </citation>
    <scope>NUCLEOTIDE SEQUENCE [LARGE SCALE GENOMIC DNA]</scope>
    <source>
        <strain evidence="3 4">DSM 45671</strain>
    </source>
</reference>
<keyword evidence="4" id="KW-1185">Reference proteome</keyword>
<dbReference type="GO" id="GO:0004029">
    <property type="term" value="F:aldehyde dehydrogenase (NAD+) activity"/>
    <property type="evidence" value="ECO:0007669"/>
    <property type="project" value="TreeGrafter"/>
</dbReference>
<gene>
    <name evidence="3" type="ORF">FHX44_112082</name>
</gene>
<dbReference type="SUPFAM" id="SSF51735">
    <property type="entry name" value="NAD(P)-binding Rossmann-fold domains"/>
    <property type="match status" value="1"/>
</dbReference>
<evidence type="ECO:0000313" key="3">
    <source>
        <dbReference type="EMBL" id="TWF76194.1"/>
    </source>
</evidence>
<dbReference type="GO" id="GO:0005737">
    <property type="term" value="C:cytoplasm"/>
    <property type="evidence" value="ECO:0007669"/>
    <property type="project" value="TreeGrafter"/>
</dbReference>
<protein>
    <submittedName>
        <fullName evidence="3">Nucleoside-diphosphate-sugar epimerase</fullName>
    </submittedName>
</protein>
<dbReference type="PANTHER" id="PTHR48079">
    <property type="entry name" value="PROTEIN YEEZ"/>
    <property type="match status" value="1"/>
</dbReference>
<dbReference type="InterPro" id="IPR001509">
    <property type="entry name" value="Epimerase_deHydtase"/>
</dbReference>
<accession>A0A561SMW0</accession>
<name>A0A561SMW0_9PSEU</name>
<dbReference type="CDD" id="cd05262">
    <property type="entry name" value="SDR_a7"/>
    <property type="match status" value="1"/>
</dbReference>
<evidence type="ECO:0000313" key="4">
    <source>
        <dbReference type="Proteomes" id="UP000321261"/>
    </source>
</evidence>
<dbReference type="OrthoDB" id="9787292at2"/>
<feature type="domain" description="NAD-dependent epimerase/dehydratase" evidence="2">
    <location>
        <begin position="3"/>
        <end position="212"/>
    </location>
</feature>
<evidence type="ECO:0000256" key="1">
    <source>
        <dbReference type="SAM" id="MobiDB-lite"/>
    </source>
</evidence>
<dbReference type="Pfam" id="PF01370">
    <property type="entry name" value="Epimerase"/>
    <property type="match status" value="1"/>
</dbReference>
<evidence type="ECO:0000259" key="2">
    <source>
        <dbReference type="Pfam" id="PF01370"/>
    </source>
</evidence>
<dbReference type="AlphaFoldDB" id="A0A561SMW0"/>
<dbReference type="InterPro" id="IPR051783">
    <property type="entry name" value="NAD(P)-dependent_oxidoreduct"/>
</dbReference>
<dbReference type="RefSeq" id="WP_147255276.1">
    <property type="nucleotide sequence ID" value="NZ_VIWU01000001.1"/>
</dbReference>